<gene>
    <name evidence="1" type="ORF">V1478_011813</name>
</gene>
<accession>A0ABD2AC47</accession>
<evidence type="ECO:0000313" key="2">
    <source>
        <dbReference type="Proteomes" id="UP001607302"/>
    </source>
</evidence>
<dbReference type="EMBL" id="JAUDFV010000152">
    <property type="protein sequence ID" value="KAL2717937.1"/>
    <property type="molecule type" value="Genomic_DNA"/>
</dbReference>
<reference evidence="1 2" key="1">
    <citation type="journal article" date="2024" name="Ann. Entomol. Soc. Am.">
        <title>Genomic analyses of the southern and eastern yellowjacket wasps (Hymenoptera: Vespidae) reveal evolutionary signatures of social life.</title>
        <authorList>
            <person name="Catto M.A."/>
            <person name="Caine P.B."/>
            <person name="Orr S.E."/>
            <person name="Hunt B.G."/>
            <person name="Goodisman M.A.D."/>
        </authorList>
    </citation>
    <scope>NUCLEOTIDE SEQUENCE [LARGE SCALE GENOMIC DNA]</scope>
    <source>
        <strain evidence="1">233</strain>
        <tissue evidence="1">Head and thorax</tissue>
    </source>
</reference>
<name>A0ABD2AC47_VESSQ</name>
<protein>
    <submittedName>
        <fullName evidence="1">Uncharacterized protein</fullName>
    </submittedName>
</protein>
<dbReference type="Proteomes" id="UP001607302">
    <property type="component" value="Unassembled WGS sequence"/>
</dbReference>
<comment type="caution">
    <text evidence="1">The sequence shown here is derived from an EMBL/GenBank/DDBJ whole genome shotgun (WGS) entry which is preliminary data.</text>
</comment>
<dbReference type="AlphaFoldDB" id="A0ABD2AC47"/>
<evidence type="ECO:0000313" key="1">
    <source>
        <dbReference type="EMBL" id="KAL2717937.1"/>
    </source>
</evidence>
<organism evidence="1 2">
    <name type="scientific">Vespula squamosa</name>
    <name type="common">Southern yellow jacket</name>
    <name type="synonym">Wasp</name>
    <dbReference type="NCBI Taxonomy" id="30214"/>
    <lineage>
        <taxon>Eukaryota</taxon>
        <taxon>Metazoa</taxon>
        <taxon>Ecdysozoa</taxon>
        <taxon>Arthropoda</taxon>
        <taxon>Hexapoda</taxon>
        <taxon>Insecta</taxon>
        <taxon>Pterygota</taxon>
        <taxon>Neoptera</taxon>
        <taxon>Endopterygota</taxon>
        <taxon>Hymenoptera</taxon>
        <taxon>Apocrita</taxon>
        <taxon>Aculeata</taxon>
        <taxon>Vespoidea</taxon>
        <taxon>Vespidae</taxon>
        <taxon>Vespinae</taxon>
        <taxon>Vespula</taxon>
    </lineage>
</organism>
<sequence length="187" mass="21574">MTVERYRAEDRTIFDKRFESDNVNAVSVADEMNYEKNWAPYVRVKTRVAITRGARAYREVLATERGTNQPTNSPCYISRGFQLARYHQQQQSTSQRSSQSALCLPRAIMQRYIREKKQESHGPQLGLMVIHNYRASEDLRGGSGGMKGEEKRGEDSSTWWEVGYVLSYQRFARAAVSTSFAKFPRRS</sequence>
<keyword evidence="2" id="KW-1185">Reference proteome</keyword>
<proteinExistence type="predicted"/>